<gene>
    <name evidence="2" type="ORF">pipiens_010205</name>
</gene>
<reference evidence="2 3" key="1">
    <citation type="submission" date="2024-05" db="EMBL/GenBank/DDBJ databases">
        <title>Culex pipiens pipiens assembly and annotation.</title>
        <authorList>
            <person name="Alout H."/>
            <person name="Durand T."/>
        </authorList>
    </citation>
    <scope>NUCLEOTIDE SEQUENCE [LARGE SCALE GENOMIC DNA]</scope>
    <source>
        <strain evidence="2">HA-2024</strain>
        <tissue evidence="2">Whole body</tissue>
    </source>
</reference>
<feature type="region of interest" description="Disordered" evidence="1">
    <location>
        <begin position="156"/>
        <end position="177"/>
    </location>
</feature>
<proteinExistence type="predicted"/>
<evidence type="ECO:0000256" key="1">
    <source>
        <dbReference type="SAM" id="MobiDB-lite"/>
    </source>
</evidence>
<comment type="caution">
    <text evidence="2">The sequence shown here is derived from an EMBL/GenBank/DDBJ whole genome shotgun (WGS) entry which is preliminary data.</text>
</comment>
<sequence>MFTVAGPSLYTLATRLCAPDSPRKKTYSALVELFKAHLAPTTNVVSERYAFGKCEQLASQTIADFVVNLKAKAQSCEFGTFLSDALAAAFRCGAASQGAAESPPNHRNGASCRSRGGPRFVSDHASGVDAIITQQCVRRVTGTMLTGRKGHISRYCEGESEQSGSETDDRRNEGRRVAELSESVEVLRLNMCSEDDEEVAETEHHHNIEHKHATSHQSFKFHHFHAVPVYVKKEDQQFLKHPVEVSGIKHNLKIVHPETEHHHGHGLTLENHSEFDSKLHGGHGYDLGHAGSEHIAQDYSQEYEHHYGGHQLEEQDDS</sequence>
<dbReference type="Proteomes" id="UP001562425">
    <property type="component" value="Unassembled WGS sequence"/>
</dbReference>
<protein>
    <submittedName>
        <fullName evidence="2">Uncharacterized protein</fullName>
    </submittedName>
</protein>
<dbReference type="AlphaFoldDB" id="A0ABD1DC45"/>
<evidence type="ECO:0000313" key="2">
    <source>
        <dbReference type="EMBL" id="KAL1396860.1"/>
    </source>
</evidence>
<name>A0ABD1DC45_CULPP</name>
<feature type="compositionally biased region" description="Basic and acidic residues" evidence="1">
    <location>
        <begin position="167"/>
        <end position="177"/>
    </location>
</feature>
<evidence type="ECO:0000313" key="3">
    <source>
        <dbReference type="Proteomes" id="UP001562425"/>
    </source>
</evidence>
<dbReference type="EMBL" id="JBEHCU010006545">
    <property type="protein sequence ID" value="KAL1396860.1"/>
    <property type="molecule type" value="Genomic_DNA"/>
</dbReference>
<accession>A0ABD1DC45</accession>
<keyword evidence="3" id="KW-1185">Reference proteome</keyword>
<organism evidence="2 3">
    <name type="scientific">Culex pipiens pipiens</name>
    <name type="common">Northern house mosquito</name>
    <dbReference type="NCBI Taxonomy" id="38569"/>
    <lineage>
        <taxon>Eukaryota</taxon>
        <taxon>Metazoa</taxon>
        <taxon>Ecdysozoa</taxon>
        <taxon>Arthropoda</taxon>
        <taxon>Hexapoda</taxon>
        <taxon>Insecta</taxon>
        <taxon>Pterygota</taxon>
        <taxon>Neoptera</taxon>
        <taxon>Endopterygota</taxon>
        <taxon>Diptera</taxon>
        <taxon>Nematocera</taxon>
        <taxon>Culicoidea</taxon>
        <taxon>Culicidae</taxon>
        <taxon>Culicinae</taxon>
        <taxon>Culicini</taxon>
        <taxon>Culex</taxon>
        <taxon>Culex</taxon>
    </lineage>
</organism>